<dbReference type="GO" id="GO:0016491">
    <property type="term" value="F:oxidoreductase activity"/>
    <property type="evidence" value="ECO:0007669"/>
    <property type="project" value="UniProtKB-KW"/>
</dbReference>
<dbReference type="GO" id="GO:0005737">
    <property type="term" value="C:cytoplasm"/>
    <property type="evidence" value="ECO:0007669"/>
    <property type="project" value="TreeGrafter"/>
</dbReference>
<dbReference type="SUPFAM" id="SSF51430">
    <property type="entry name" value="NAD(P)-linked oxidoreductase"/>
    <property type="match status" value="1"/>
</dbReference>
<evidence type="ECO:0000313" key="3">
    <source>
        <dbReference type="EMBL" id="RMB08061.1"/>
    </source>
</evidence>
<evidence type="ECO:0000259" key="2">
    <source>
        <dbReference type="Pfam" id="PF00248"/>
    </source>
</evidence>
<dbReference type="Proteomes" id="UP000271227">
    <property type="component" value="Unassembled WGS sequence"/>
</dbReference>
<dbReference type="PANTHER" id="PTHR43625:SF40">
    <property type="entry name" value="ALDO-KETO REDUCTASE YAKC [NADP(+)]"/>
    <property type="match status" value="1"/>
</dbReference>
<comment type="caution">
    <text evidence="3">The sequence shown here is derived from an EMBL/GenBank/DDBJ whole genome shotgun (WGS) entry which is preliminary data.</text>
</comment>
<keyword evidence="4" id="KW-1185">Reference proteome</keyword>
<dbReference type="OrthoDB" id="9773828at2"/>
<dbReference type="EMBL" id="REFR01000011">
    <property type="protein sequence ID" value="RMB08061.1"/>
    <property type="molecule type" value="Genomic_DNA"/>
</dbReference>
<name>A0A3M0CE14_9PROT</name>
<keyword evidence="1" id="KW-0560">Oxidoreductase</keyword>
<feature type="domain" description="NADP-dependent oxidoreductase" evidence="2">
    <location>
        <begin position="20"/>
        <end position="320"/>
    </location>
</feature>
<dbReference type="RefSeq" id="WP_121938805.1">
    <property type="nucleotide sequence ID" value="NZ_REFR01000011.1"/>
</dbReference>
<dbReference type="Pfam" id="PF00248">
    <property type="entry name" value="Aldo_ket_red"/>
    <property type="match status" value="1"/>
</dbReference>
<dbReference type="InterPro" id="IPR036812">
    <property type="entry name" value="NAD(P)_OxRdtase_dom_sf"/>
</dbReference>
<organism evidence="3 4">
    <name type="scientific">Eilatimonas milleporae</name>
    <dbReference type="NCBI Taxonomy" id="911205"/>
    <lineage>
        <taxon>Bacteria</taxon>
        <taxon>Pseudomonadati</taxon>
        <taxon>Pseudomonadota</taxon>
        <taxon>Alphaproteobacteria</taxon>
        <taxon>Kordiimonadales</taxon>
        <taxon>Kordiimonadaceae</taxon>
        <taxon>Eilatimonas</taxon>
    </lineage>
</organism>
<evidence type="ECO:0000256" key="1">
    <source>
        <dbReference type="ARBA" id="ARBA00023002"/>
    </source>
</evidence>
<dbReference type="InParanoid" id="A0A3M0CE14"/>
<protein>
    <submittedName>
        <fullName evidence="3">Aryl-alcohol dehydrogenase-like predicted oxidoreductase</fullName>
    </submittedName>
</protein>
<proteinExistence type="predicted"/>
<gene>
    <name evidence="3" type="ORF">BXY39_2157</name>
</gene>
<dbReference type="InterPro" id="IPR050791">
    <property type="entry name" value="Aldo-Keto_reductase"/>
</dbReference>
<dbReference type="Gene3D" id="3.20.20.100">
    <property type="entry name" value="NADP-dependent oxidoreductase domain"/>
    <property type="match status" value="1"/>
</dbReference>
<accession>A0A3M0CE14</accession>
<dbReference type="InterPro" id="IPR023210">
    <property type="entry name" value="NADP_OxRdtase_dom"/>
</dbReference>
<evidence type="ECO:0000313" key="4">
    <source>
        <dbReference type="Proteomes" id="UP000271227"/>
    </source>
</evidence>
<sequence>MTTSFPTRNLGRGGPAVPALGLGLMGMSDFYGTADRTESLHTIRRAIDAGVTFLDTGDFYGSGHNELLLAEILRTVPREDVFIAVKFGALRDASGGFVGVDTRPASTKNFLAMTLRRLGTDYVDLYQPARLDPTVPIEETVGAIGDMLDSGHVRHIGLSEVGAATLKQAVAERPVASLQIEYSLLSRGIEDAILPAARELGVAVNAYGVLSRGLLSGRWRPDTGPDTGNAAKTGAADFRSHLPRFEGENLAHNLSLVDALRKIADDKGVSVAQLAIAWVLARGEDILPLIGARTRARLDEALGGVRLVLDPQDIAAIERAVPKGAAAGDRYGEGQMAMLDSEHTAGGTP</sequence>
<dbReference type="PANTHER" id="PTHR43625">
    <property type="entry name" value="AFLATOXIN B1 ALDEHYDE REDUCTASE"/>
    <property type="match status" value="1"/>
</dbReference>
<dbReference type="AlphaFoldDB" id="A0A3M0CE14"/>
<reference evidence="3 4" key="1">
    <citation type="submission" date="2018-10" db="EMBL/GenBank/DDBJ databases">
        <title>Genomic Encyclopedia of Archaeal and Bacterial Type Strains, Phase II (KMG-II): from individual species to whole genera.</title>
        <authorList>
            <person name="Goeker M."/>
        </authorList>
    </citation>
    <scope>NUCLEOTIDE SEQUENCE [LARGE SCALE GENOMIC DNA]</scope>
    <source>
        <strain evidence="3 4">DSM 25217</strain>
    </source>
</reference>